<comment type="caution">
    <text evidence="5">The sequence shown here is derived from an EMBL/GenBank/DDBJ whole genome shotgun (WGS) entry which is preliminary data.</text>
</comment>
<dbReference type="PROSITE" id="PS50043">
    <property type="entry name" value="HTH_LUXR_2"/>
    <property type="match status" value="1"/>
</dbReference>
<dbReference type="InterPro" id="IPR000792">
    <property type="entry name" value="Tscrpt_reg_LuxR_C"/>
</dbReference>
<dbReference type="PANTHER" id="PTHR44688:SF16">
    <property type="entry name" value="DNA-BINDING TRANSCRIPTIONAL ACTIVATOR DEVR_DOSR"/>
    <property type="match status" value="1"/>
</dbReference>
<dbReference type="InterPro" id="IPR036388">
    <property type="entry name" value="WH-like_DNA-bd_sf"/>
</dbReference>
<dbReference type="RefSeq" id="WP_051778128.1">
    <property type="nucleotide sequence ID" value="NZ_BSRX01000058.1"/>
</dbReference>
<dbReference type="OrthoDB" id="4865864at2"/>
<keyword evidence="3" id="KW-0804">Transcription</keyword>
<dbReference type="PRINTS" id="PR00038">
    <property type="entry name" value="HTHLUXR"/>
</dbReference>
<keyword evidence="1" id="KW-0805">Transcription regulation</keyword>
<dbReference type="Pfam" id="PF00196">
    <property type="entry name" value="GerE"/>
    <property type="match status" value="1"/>
</dbReference>
<reference evidence="5" key="1">
    <citation type="submission" date="2023-02" db="EMBL/GenBank/DDBJ databases">
        <title>Kitasatospora phosalacinea NBRC 14362.</title>
        <authorList>
            <person name="Ichikawa N."/>
            <person name="Sato H."/>
            <person name="Tonouchi N."/>
        </authorList>
    </citation>
    <scope>NUCLEOTIDE SEQUENCE</scope>
    <source>
        <strain evidence="5">NBRC 14362</strain>
    </source>
</reference>
<evidence type="ECO:0000256" key="2">
    <source>
        <dbReference type="ARBA" id="ARBA00023125"/>
    </source>
</evidence>
<dbReference type="AlphaFoldDB" id="A0A9W6PPA6"/>
<keyword evidence="2" id="KW-0238">DNA-binding</keyword>
<dbReference type="InterPro" id="IPR016032">
    <property type="entry name" value="Sig_transdc_resp-reg_C-effctor"/>
</dbReference>
<dbReference type="SMART" id="SM00421">
    <property type="entry name" value="HTH_LUXR"/>
    <property type="match status" value="1"/>
</dbReference>
<feature type="domain" description="HTH luxR-type" evidence="4">
    <location>
        <begin position="75"/>
        <end position="140"/>
    </location>
</feature>
<sequence length="165" mass="16978">MSIKQPAHDLDADQAALVRHVVVGTTRSTLRSQLGIDNVDAAIAGLHAATGTRNTVHLAAWAAACGIAAGQSYTAPAGRPHLTPRYRQVLDALVAGADDLEISQELGVAPATLRTYVKTIAQQLGAAGRTQLAAAAVLNGVVRLSAVIPGWPDEPLPAADRARAA</sequence>
<name>A0A9W6PPA6_9ACTN</name>
<evidence type="ECO:0000256" key="1">
    <source>
        <dbReference type="ARBA" id="ARBA00023015"/>
    </source>
</evidence>
<dbReference type="Proteomes" id="UP001165143">
    <property type="component" value="Unassembled WGS sequence"/>
</dbReference>
<dbReference type="SUPFAM" id="SSF46894">
    <property type="entry name" value="C-terminal effector domain of the bipartite response regulators"/>
    <property type="match status" value="1"/>
</dbReference>
<evidence type="ECO:0000313" key="5">
    <source>
        <dbReference type="EMBL" id="GLW58750.1"/>
    </source>
</evidence>
<dbReference type="PANTHER" id="PTHR44688">
    <property type="entry name" value="DNA-BINDING TRANSCRIPTIONAL ACTIVATOR DEVR_DOSR"/>
    <property type="match status" value="1"/>
</dbReference>
<accession>A0A9W6PPA6</accession>
<gene>
    <name evidence="5" type="ORF">Kpho01_67610</name>
</gene>
<protein>
    <recommendedName>
        <fullName evidence="4">HTH luxR-type domain-containing protein</fullName>
    </recommendedName>
</protein>
<evidence type="ECO:0000256" key="3">
    <source>
        <dbReference type="ARBA" id="ARBA00023163"/>
    </source>
</evidence>
<dbReference type="GO" id="GO:0003677">
    <property type="term" value="F:DNA binding"/>
    <property type="evidence" value="ECO:0007669"/>
    <property type="project" value="UniProtKB-KW"/>
</dbReference>
<evidence type="ECO:0000313" key="6">
    <source>
        <dbReference type="Proteomes" id="UP001165143"/>
    </source>
</evidence>
<evidence type="ECO:0000259" key="4">
    <source>
        <dbReference type="PROSITE" id="PS50043"/>
    </source>
</evidence>
<dbReference type="Gene3D" id="1.10.10.10">
    <property type="entry name" value="Winged helix-like DNA-binding domain superfamily/Winged helix DNA-binding domain"/>
    <property type="match status" value="1"/>
</dbReference>
<dbReference type="GO" id="GO:0006355">
    <property type="term" value="P:regulation of DNA-templated transcription"/>
    <property type="evidence" value="ECO:0007669"/>
    <property type="project" value="InterPro"/>
</dbReference>
<proteinExistence type="predicted"/>
<dbReference type="EMBL" id="BSRX01000058">
    <property type="protein sequence ID" value="GLW58750.1"/>
    <property type="molecule type" value="Genomic_DNA"/>
</dbReference>
<organism evidence="5 6">
    <name type="scientific">Kitasatospora phosalacinea</name>
    <dbReference type="NCBI Taxonomy" id="2065"/>
    <lineage>
        <taxon>Bacteria</taxon>
        <taxon>Bacillati</taxon>
        <taxon>Actinomycetota</taxon>
        <taxon>Actinomycetes</taxon>
        <taxon>Kitasatosporales</taxon>
        <taxon>Streptomycetaceae</taxon>
        <taxon>Kitasatospora</taxon>
    </lineage>
</organism>